<reference evidence="1" key="1">
    <citation type="submission" date="2023-04" db="EMBL/GenBank/DDBJ databases">
        <title>The human skin virome in hidradenitis suppurativa patients.</title>
        <authorList>
            <person name="Jansen D."/>
        </authorList>
    </citation>
    <scope>NUCLEOTIDE SEQUENCE</scope>
    <source>
        <strain evidence="1">VC3_JansenPhageK</strain>
    </source>
</reference>
<evidence type="ECO:0008006" key="2">
    <source>
        <dbReference type="Google" id="ProtNLM"/>
    </source>
</evidence>
<name>A0AA49X4J3_9VIRU</name>
<sequence length="48" mass="5626">MHDIGVKYYKMGYYTNEQFALFVKRGFVTPEEYFGLTGVEYDPKNAHA</sequence>
<dbReference type="InterPro" id="IPR010022">
    <property type="entry name" value="XkdX"/>
</dbReference>
<dbReference type="EMBL" id="OQ890320">
    <property type="protein sequence ID" value="WLJ25993.1"/>
    <property type="molecule type" value="Genomic_DNA"/>
</dbReference>
<evidence type="ECO:0000313" key="1">
    <source>
        <dbReference type="EMBL" id="WLJ25993.1"/>
    </source>
</evidence>
<accession>A0AA49X4J3</accession>
<organism evidence="1">
    <name type="scientific">Staphylococcus phage HS14</name>
    <dbReference type="NCBI Taxonomy" id="3056404"/>
    <lineage>
        <taxon>Viruses</taxon>
    </lineage>
</organism>
<dbReference type="NCBIfam" id="TIGR01669">
    <property type="entry name" value="phage_XkdX"/>
    <property type="match status" value="1"/>
</dbReference>
<protein>
    <recommendedName>
        <fullName evidence="2">XkdX family protein</fullName>
    </recommendedName>
</protein>
<proteinExistence type="predicted"/>
<dbReference type="Pfam" id="PF09693">
    <property type="entry name" value="Phage_XkdX"/>
    <property type="match status" value="1"/>
</dbReference>